<organism evidence="2 3">
    <name type="scientific">Dyadobacter flavalbus</name>
    <dbReference type="NCBI Taxonomy" id="2579942"/>
    <lineage>
        <taxon>Bacteria</taxon>
        <taxon>Pseudomonadati</taxon>
        <taxon>Bacteroidota</taxon>
        <taxon>Cytophagia</taxon>
        <taxon>Cytophagales</taxon>
        <taxon>Spirosomataceae</taxon>
        <taxon>Dyadobacter</taxon>
    </lineage>
</organism>
<gene>
    <name evidence="2" type="ORF">FEM33_13005</name>
</gene>
<evidence type="ECO:0000313" key="3">
    <source>
        <dbReference type="Proteomes" id="UP000323994"/>
    </source>
</evidence>
<dbReference type="GO" id="GO:0005829">
    <property type="term" value="C:cytosol"/>
    <property type="evidence" value="ECO:0007669"/>
    <property type="project" value="TreeGrafter"/>
</dbReference>
<dbReference type="GO" id="GO:0010181">
    <property type="term" value="F:FMN binding"/>
    <property type="evidence" value="ECO:0007669"/>
    <property type="project" value="TreeGrafter"/>
</dbReference>
<feature type="domain" description="NADPH-dependent FMN reductase-like" evidence="1">
    <location>
        <begin position="6"/>
        <end position="143"/>
    </location>
</feature>
<dbReference type="OrthoDB" id="9812295at2"/>
<protein>
    <submittedName>
        <fullName evidence="2">NAD(P)H-dependent oxidoreductase</fullName>
    </submittedName>
</protein>
<dbReference type="AlphaFoldDB" id="A0A5M8QXP5"/>
<proteinExistence type="predicted"/>
<dbReference type="Pfam" id="PF03358">
    <property type="entry name" value="FMN_red"/>
    <property type="match status" value="1"/>
</dbReference>
<dbReference type="PANTHER" id="PTHR30543">
    <property type="entry name" value="CHROMATE REDUCTASE"/>
    <property type="match status" value="1"/>
</dbReference>
<reference evidence="2 3" key="1">
    <citation type="submission" date="2019-05" db="EMBL/GenBank/DDBJ databases">
        <authorList>
            <person name="Qu J.-H."/>
        </authorList>
    </citation>
    <scope>NUCLEOTIDE SEQUENCE [LARGE SCALE GENOMIC DNA]</scope>
    <source>
        <strain evidence="2 3">NS28</strain>
    </source>
</reference>
<dbReference type="Proteomes" id="UP000323994">
    <property type="component" value="Unassembled WGS sequence"/>
</dbReference>
<dbReference type="SUPFAM" id="SSF52218">
    <property type="entry name" value="Flavoproteins"/>
    <property type="match status" value="1"/>
</dbReference>
<dbReference type="EMBL" id="VBSN01000038">
    <property type="protein sequence ID" value="KAA6439193.1"/>
    <property type="molecule type" value="Genomic_DNA"/>
</dbReference>
<accession>A0A5M8QXP5</accession>
<name>A0A5M8QXP5_9BACT</name>
<dbReference type="GO" id="GO:0016491">
    <property type="term" value="F:oxidoreductase activity"/>
    <property type="evidence" value="ECO:0007669"/>
    <property type="project" value="InterPro"/>
</dbReference>
<comment type="caution">
    <text evidence="2">The sequence shown here is derived from an EMBL/GenBank/DDBJ whole genome shotgun (WGS) entry which is preliminary data.</text>
</comment>
<dbReference type="InterPro" id="IPR029039">
    <property type="entry name" value="Flavoprotein-like_sf"/>
</dbReference>
<dbReference type="InterPro" id="IPR005025">
    <property type="entry name" value="FMN_Rdtase-like_dom"/>
</dbReference>
<dbReference type="Gene3D" id="3.40.50.360">
    <property type="match status" value="1"/>
</dbReference>
<dbReference type="InterPro" id="IPR050712">
    <property type="entry name" value="NAD(P)H-dep_reductase"/>
</dbReference>
<keyword evidence="3" id="KW-1185">Reference proteome</keyword>
<evidence type="ECO:0000313" key="2">
    <source>
        <dbReference type="EMBL" id="KAA6439193.1"/>
    </source>
</evidence>
<sequence>MNNLVILGISGSLRADSSNTMILKTIQRLLPEAITFRIFEGMDQIPHFSPRIPENEAVARFKNAVRQANGIIISTPEYAFGVPGTLKNALDWTVSTGDFNEKPVCAISASPLDSGGRNALASLLLILTALGTKKHENASLSIAHIKSKLDPEINLVTHPETLIALQDQVNNLLKYIGFTFG</sequence>
<dbReference type="PANTHER" id="PTHR30543:SF21">
    <property type="entry name" value="NAD(P)H-DEPENDENT FMN REDUCTASE LOT6"/>
    <property type="match status" value="1"/>
</dbReference>
<evidence type="ECO:0000259" key="1">
    <source>
        <dbReference type="Pfam" id="PF03358"/>
    </source>
</evidence>
<dbReference type="RefSeq" id="WP_139012444.1">
    <property type="nucleotide sequence ID" value="NZ_VBSN01000038.1"/>
</dbReference>